<comment type="caution">
    <text evidence="12">The sequence shown here is derived from an EMBL/GenBank/DDBJ whole genome shotgun (WGS) entry which is preliminary data.</text>
</comment>
<comment type="function">
    <text evidence="1 10">Exerts its effect at some terminal stage of cytochrome c oxidase synthesis, probably by being involved in the insertion of the copper B into subunit I.</text>
</comment>
<evidence type="ECO:0000256" key="7">
    <source>
        <dbReference type="ARBA" id="ARBA00022989"/>
    </source>
</evidence>
<dbReference type="PANTHER" id="PTHR21320">
    <property type="entry name" value="CYTOCHROME C OXIDASE ASSEMBLY PROTEIN COX11-RELATED"/>
    <property type="match status" value="1"/>
</dbReference>
<dbReference type="NCBIfam" id="NF003465">
    <property type="entry name" value="PRK05089.1"/>
    <property type="match status" value="1"/>
</dbReference>
<evidence type="ECO:0000256" key="2">
    <source>
        <dbReference type="ARBA" id="ARBA00004382"/>
    </source>
</evidence>
<keyword evidence="10" id="KW-1003">Cell membrane</keyword>
<dbReference type="RefSeq" id="WP_190289833.1">
    <property type="nucleotide sequence ID" value="NZ_JABFCZ010000003.1"/>
</dbReference>
<protein>
    <recommendedName>
        <fullName evidence="4 10">Cytochrome c oxidase assembly protein CtaG</fullName>
    </recommendedName>
</protein>
<dbReference type="AlphaFoldDB" id="A0A926NPU4"/>
<proteinExistence type="inferred from homology"/>
<evidence type="ECO:0000256" key="6">
    <source>
        <dbReference type="ARBA" id="ARBA00022968"/>
    </source>
</evidence>
<keyword evidence="10" id="KW-0997">Cell inner membrane</keyword>
<keyword evidence="5 10" id="KW-0812">Transmembrane</keyword>
<evidence type="ECO:0000313" key="12">
    <source>
        <dbReference type="EMBL" id="MBD1545157.1"/>
    </source>
</evidence>
<dbReference type="HAMAP" id="MF_00155">
    <property type="entry name" value="CtaG"/>
    <property type="match status" value="1"/>
</dbReference>
<dbReference type="GO" id="GO:0005507">
    <property type="term" value="F:copper ion binding"/>
    <property type="evidence" value="ECO:0007669"/>
    <property type="project" value="InterPro"/>
</dbReference>
<feature type="region of interest" description="Disordered" evidence="11">
    <location>
        <begin position="191"/>
        <end position="217"/>
    </location>
</feature>
<comment type="similarity">
    <text evidence="3 10">Belongs to the COX11/CtaG family.</text>
</comment>
<dbReference type="PANTHER" id="PTHR21320:SF3">
    <property type="entry name" value="CYTOCHROME C OXIDASE ASSEMBLY PROTEIN COX11, MITOCHONDRIAL-RELATED"/>
    <property type="match status" value="1"/>
</dbReference>
<reference evidence="12" key="1">
    <citation type="submission" date="2020-05" db="EMBL/GenBank/DDBJ databases">
        <title>Identification of trans-AT polyketide cluster in two marine bacteria, producers of a novel glutaramide-containing polyketide sesbanimide D and analogs.</title>
        <authorList>
            <person name="Kacar D."/>
            <person name="Rodriguez P."/>
            <person name="Canedo L."/>
            <person name="Gonzalez E."/>
            <person name="Galan B."/>
            <person name="De La Calle F."/>
            <person name="Garcia J.L."/>
        </authorList>
    </citation>
    <scope>NUCLEOTIDE SEQUENCE</scope>
    <source>
        <strain evidence="12">PHM038</strain>
    </source>
</reference>
<dbReference type="EMBL" id="JABFCZ010000003">
    <property type="protein sequence ID" value="MBD1545157.1"/>
    <property type="molecule type" value="Genomic_DNA"/>
</dbReference>
<feature type="compositionally biased region" description="Basic and acidic residues" evidence="11">
    <location>
        <begin position="191"/>
        <end position="202"/>
    </location>
</feature>
<dbReference type="SUPFAM" id="SSF110111">
    <property type="entry name" value="Ctag/Cox11"/>
    <property type="match status" value="1"/>
</dbReference>
<dbReference type="GO" id="GO:0008535">
    <property type="term" value="P:respiratory chain complex IV assembly"/>
    <property type="evidence" value="ECO:0007669"/>
    <property type="project" value="UniProtKB-UniRule"/>
</dbReference>
<comment type="subcellular location">
    <subcellularLocation>
        <location evidence="2 10">Cell inner membrane</location>
        <topology evidence="2 10">Single-pass type II membrane protein</topology>
        <orientation evidence="2 10">Periplasmic side</orientation>
    </subcellularLocation>
</comment>
<evidence type="ECO:0000313" key="13">
    <source>
        <dbReference type="Proteomes" id="UP000598467"/>
    </source>
</evidence>
<evidence type="ECO:0000256" key="11">
    <source>
        <dbReference type="SAM" id="MobiDB-lite"/>
    </source>
</evidence>
<evidence type="ECO:0000256" key="9">
    <source>
        <dbReference type="ARBA" id="ARBA00023136"/>
    </source>
</evidence>
<evidence type="ECO:0000256" key="8">
    <source>
        <dbReference type="ARBA" id="ARBA00023008"/>
    </source>
</evidence>
<keyword evidence="7 10" id="KW-1133">Transmembrane helix</keyword>
<evidence type="ECO:0000256" key="5">
    <source>
        <dbReference type="ARBA" id="ARBA00022692"/>
    </source>
</evidence>
<dbReference type="Pfam" id="PF04442">
    <property type="entry name" value="CtaG_Cox11"/>
    <property type="match status" value="1"/>
</dbReference>
<dbReference type="InterPro" id="IPR023471">
    <property type="entry name" value="CtaG/Cox11_dom_sf"/>
</dbReference>
<keyword evidence="6 10" id="KW-0735">Signal-anchor</keyword>
<name>A0A926NPU4_9HYPH</name>
<organism evidence="12 13">
    <name type="scientific">Roseibium aggregatum</name>
    <dbReference type="NCBI Taxonomy" id="187304"/>
    <lineage>
        <taxon>Bacteria</taxon>
        <taxon>Pseudomonadati</taxon>
        <taxon>Pseudomonadota</taxon>
        <taxon>Alphaproteobacteria</taxon>
        <taxon>Hyphomicrobiales</taxon>
        <taxon>Stappiaceae</taxon>
        <taxon>Roseibium</taxon>
    </lineage>
</organism>
<dbReference type="FunFam" id="2.60.370.10:FF:000001">
    <property type="entry name" value="COX11 cytochrome c oxidase assembly homolog"/>
    <property type="match status" value="1"/>
</dbReference>
<dbReference type="Gene3D" id="2.60.370.10">
    <property type="entry name" value="Ctag/Cox11"/>
    <property type="match status" value="1"/>
</dbReference>
<feature type="topological domain" description="Cytoplasmic" evidence="10">
    <location>
        <begin position="1"/>
        <end position="6"/>
    </location>
</feature>
<accession>A0A926NPU4</accession>
<feature type="topological domain" description="Periplasmic" evidence="10">
    <location>
        <begin position="30"/>
        <end position="217"/>
    </location>
</feature>
<dbReference type="GO" id="GO:0005886">
    <property type="term" value="C:plasma membrane"/>
    <property type="evidence" value="ECO:0007669"/>
    <property type="project" value="UniProtKB-SubCell"/>
</dbReference>
<keyword evidence="9 10" id="KW-0472">Membrane</keyword>
<evidence type="ECO:0000256" key="4">
    <source>
        <dbReference type="ARBA" id="ARBA00015384"/>
    </source>
</evidence>
<evidence type="ECO:0000256" key="1">
    <source>
        <dbReference type="ARBA" id="ARBA00004007"/>
    </source>
</evidence>
<dbReference type="Proteomes" id="UP000598467">
    <property type="component" value="Unassembled WGS sequence"/>
</dbReference>
<gene>
    <name evidence="10" type="primary">ctaG</name>
    <name evidence="12" type="ORF">HK439_02710</name>
</gene>
<keyword evidence="8 10" id="KW-0186">Copper</keyword>
<sequence>MSDKRFRHAKILAVTGILLAIPTGLVSYSPTLYRMFCNLTGYGGTVQRAVAKESDTKTSNEKVTVSFDANVAPGLSWEFRPEQHKVEARIEEPTKVYYYAKNNSDETQIAQATYNVTPYQAAPYFFKIECFCFTQEKLGPGESARMPLVFYVDEEMLKDSDAKDAHDITLSYTFFRQKNLSAKEVAAARDLKAGSEEKDAKLKSTASAQFENDAPRQ</sequence>
<dbReference type="InterPro" id="IPR007533">
    <property type="entry name" value="Cyt_c_oxidase_assmbl_CtaG"/>
</dbReference>
<evidence type="ECO:0000256" key="10">
    <source>
        <dbReference type="HAMAP-Rule" id="MF_00155"/>
    </source>
</evidence>
<evidence type="ECO:0000256" key="3">
    <source>
        <dbReference type="ARBA" id="ARBA00009620"/>
    </source>
</evidence>